<evidence type="ECO:0000313" key="4">
    <source>
        <dbReference type="Proteomes" id="UP001283361"/>
    </source>
</evidence>
<organism evidence="3 4">
    <name type="scientific">Elysia crispata</name>
    <name type="common">lettuce slug</name>
    <dbReference type="NCBI Taxonomy" id="231223"/>
    <lineage>
        <taxon>Eukaryota</taxon>
        <taxon>Metazoa</taxon>
        <taxon>Spiralia</taxon>
        <taxon>Lophotrochozoa</taxon>
        <taxon>Mollusca</taxon>
        <taxon>Gastropoda</taxon>
        <taxon>Heterobranchia</taxon>
        <taxon>Euthyneura</taxon>
        <taxon>Panpulmonata</taxon>
        <taxon>Sacoglossa</taxon>
        <taxon>Placobranchoidea</taxon>
        <taxon>Plakobranchidae</taxon>
        <taxon>Elysia</taxon>
    </lineage>
</organism>
<proteinExistence type="predicted"/>
<feature type="domain" description="Apextrin C-terminal" evidence="2">
    <location>
        <begin position="317"/>
        <end position="431"/>
    </location>
</feature>
<keyword evidence="1" id="KW-0732">Signal</keyword>
<evidence type="ECO:0000313" key="3">
    <source>
        <dbReference type="EMBL" id="KAK3795925.1"/>
    </source>
</evidence>
<evidence type="ECO:0000259" key="2">
    <source>
        <dbReference type="Pfam" id="PF16977"/>
    </source>
</evidence>
<dbReference type="Gene3D" id="1.20.5.340">
    <property type="match status" value="1"/>
</dbReference>
<feature type="signal peptide" evidence="1">
    <location>
        <begin position="1"/>
        <end position="23"/>
    </location>
</feature>
<keyword evidence="4" id="KW-1185">Reference proteome</keyword>
<gene>
    <name evidence="3" type="ORF">RRG08_010745</name>
</gene>
<sequence>MIMASFHSLTLLVLLSTANGCFGYPAGKTSEAFHLTCTPAHVVRHVTRNVTLRCAHDKNSASMLQEVTRIRMLKKVSQNGWTVVAELGEKEDEPRKNLNVTASARLGKDVQDTFLEITWDVASVDTFGTYMCEVWGFKKNGYFLSLELTSEVAVLEKNITASDFVDVVKHLDGDMSSANKLATSLVKKMSDIKRDVTFLGGEIGSLEQTVDSVVKELRSLEKEVGDLHGNIVHPHNLTKDDHFEPHDADLDTFTFRTFLKNFARLTYWPLGQFSLLKPPGGCPWDLTFTGKGRAYLRVPLNSTHSKIFRFCEASGAFNTRLWPDGSYCVNKLHGFNCPTGLYYGSVLLSNTDSKSYFASGLLFTPNALEFCCKNSGSLDAPITLPTHSEFMLYRRGGRCQEVLGMKVSNRVLPMDIVHSISDINAGIIPDVDINGSSLIFNVCFYSKS</sequence>
<name>A0AAE1AYD3_9GAST</name>
<evidence type="ECO:0000256" key="1">
    <source>
        <dbReference type="SAM" id="SignalP"/>
    </source>
</evidence>
<dbReference type="Pfam" id="PF16977">
    <property type="entry name" value="ApeC"/>
    <property type="match status" value="1"/>
</dbReference>
<dbReference type="EMBL" id="JAWDGP010000965">
    <property type="protein sequence ID" value="KAK3795925.1"/>
    <property type="molecule type" value="Genomic_DNA"/>
</dbReference>
<protein>
    <recommendedName>
        <fullName evidence="2">Apextrin C-terminal domain-containing protein</fullName>
    </recommendedName>
</protein>
<dbReference type="Proteomes" id="UP001283361">
    <property type="component" value="Unassembled WGS sequence"/>
</dbReference>
<comment type="caution">
    <text evidence="3">The sequence shown here is derived from an EMBL/GenBank/DDBJ whole genome shotgun (WGS) entry which is preliminary data.</text>
</comment>
<dbReference type="InterPro" id="IPR031569">
    <property type="entry name" value="ApeC"/>
</dbReference>
<dbReference type="PANTHER" id="PTHR19324:SF33">
    <property type="entry name" value="MUCIN-5AC"/>
    <property type="match status" value="1"/>
</dbReference>
<accession>A0AAE1AYD3</accession>
<reference evidence="3" key="1">
    <citation type="journal article" date="2023" name="G3 (Bethesda)">
        <title>A reference genome for the long-term kleptoplast-retaining sea slug Elysia crispata morphotype clarki.</title>
        <authorList>
            <person name="Eastman K.E."/>
            <person name="Pendleton A.L."/>
            <person name="Shaikh M.A."/>
            <person name="Suttiyut T."/>
            <person name="Ogas R."/>
            <person name="Tomko P."/>
            <person name="Gavelis G."/>
            <person name="Widhalm J.R."/>
            <person name="Wisecaver J.H."/>
        </authorList>
    </citation>
    <scope>NUCLEOTIDE SEQUENCE</scope>
    <source>
        <strain evidence="3">ECLA1</strain>
    </source>
</reference>
<dbReference type="PANTHER" id="PTHR19324">
    <property type="entry name" value="PERFORIN-LIKE PROTEIN 1"/>
    <property type="match status" value="1"/>
</dbReference>
<dbReference type="AlphaFoldDB" id="A0AAE1AYD3"/>
<feature type="chain" id="PRO_5042118416" description="Apextrin C-terminal domain-containing protein" evidence="1">
    <location>
        <begin position="24"/>
        <end position="448"/>
    </location>
</feature>